<keyword evidence="4" id="KW-1185">Reference proteome</keyword>
<keyword evidence="2" id="KW-0812">Transmembrane</keyword>
<evidence type="ECO:0000313" key="4">
    <source>
        <dbReference type="Proteomes" id="UP000008743"/>
    </source>
</evidence>
<evidence type="ECO:0000256" key="1">
    <source>
        <dbReference type="SAM" id="MobiDB-lite"/>
    </source>
</evidence>
<feature type="transmembrane region" description="Helical" evidence="2">
    <location>
        <begin position="273"/>
        <end position="297"/>
    </location>
</feature>
<feature type="compositionally biased region" description="Low complexity" evidence="1">
    <location>
        <begin position="234"/>
        <end position="246"/>
    </location>
</feature>
<feature type="transmembrane region" description="Helical" evidence="2">
    <location>
        <begin position="147"/>
        <end position="167"/>
    </location>
</feature>
<evidence type="ECO:0000256" key="2">
    <source>
        <dbReference type="SAM" id="Phobius"/>
    </source>
</evidence>
<feature type="transmembrane region" description="Helical" evidence="2">
    <location>
        <begin position="105"/>
        <end position="126"/>
    </location>
</feature>
<gene>
    <name evidence="3" type="ORF">CAOG_003168</name>
</gene>
<feature type="transmembrane region" description="Helical" evidence="2">
    <location>
        <begin position="68"/>
        <end position="85"/>
    </location>
</feature>
<dbReference type="RefSeq" id="XP_004364007.1">
    <property type="nucleotide sequence ID" value="XM_004363950.2"/>
</dbReference>
<dbReference type="PhylomeDB" id="A0A0D2X291"/>
<feature type="compositionally biased region" description="Polar residues" evidence="1">
    <location>
        <begin position="351"/>
        <end position="360"/>
    </location>
</feature>
<keyword evidence="2" id="KW-1133">Transmembrane helix</keyword>
<dbReference type="Proteomes" id="UP000008743">
    <property type="component" value="Unassembled WGS sequence"/>
</dbReference>
<evidence type="ECO:0008006" key="5">
    <source>
        <dbReference type="Google" id="ProtNLM"/>
    </source>
</evidence>
<feature type="region of interest" description="Disordered" evidence="1">
    <location>
        <begin position="234"/>
        <end position="253"/>
    </location>
</feature>
<feature type="transmembrane region" description="Helical" evidence="2">
    <location>
        <begin position="35"/>
        <end position="56"/>
    </location>
</feature>
<feature type="transmembrane region" description="Helical" evidence="2">
    <location>
        <begin position="173"/>
        <end position="197"/>
    </location>
</feature>
<dbReference type="AlphaFoldDB" id="A0A0D2X291"/>
<evidence type="ECO:0000313" key="3">
    <source>
        <dbReference type="EMBL" id="KJE92149.1"/>
    </source>
</evidence>
<feature type="transmembrane region" description="Helical" evidence="2">
    <location>
        <begin position="317"/>
        <end position="338"/>
    </location>
</feature>
<name>A0A0D2X291_CAPO3</name>
<reference evidence="4" key="1">
    <citation type="submission" date="2011-02" db="EMBL/GenBank/DDBJ databases">
        <title>The Genome Sequence of Capsaspora owczarzaki ATCC 30864.</title>
        <authorList>
            <person name="Russ C."/>
            <person name="Cuomo C."/>
            <person name="Burger G."/>
            <person name="Gray M.W."/>
            <person name="Holland P.W.H."/>
            <person name="King N."/>
            <person name="Lang F.B.F."/>
            <person name="Roger A.J."/>
            <person name="Ruiz-Trillo I."/>
            <person name="Young S.K."/>
            <person name="Zeng Q."/>
            <person name="Gargeya S."/>
            <person name="Alvarado L."/>
            <person name="Berlin A."/>
            <person name="Chapman S.B."/>
            <person name="Chen Z."/>
            <person name="Freedman E."/>
            <person name="Gellesch M."/>
            <person name="Goldberg J."/>
            <person name="Griggs A."/>
            <person name="Gujja S."/>
            <person name="Heilman E."/>
            <person name="Heiman D."/>
            <person name="Howarth C."/>
            <person name="Mehta T."/>
            <person name="Neiman D."/>
            <person name="Pearson M."/>
            <person name="Roberts A."/>
            <person name="Saif S."/>
            <person name="Shea T."/>
            <person name="Shenoy N."/>
            <person name="Sisk P."/>
            <person name="Stolte C."/>
            <person name="Sykes S."/>
            <person name="White J."/>
            <person name="Yandava C."/>
            <person name="Haas B."/>
            <person name="Nusbaum C."/>
            <person name="Birren B."/>
        </authorList>
    </citation>
    <scope>NUCLEOTIDE SEQUENCE</scope>
    <source>
        <strain evidence="4">ATCC 30864</strain>
    </source>
</reference>
<keyword evidence="2" id="KW-0472">Membrane</keyword>
<dbReference type="EMBL" id="KE346363">
    <property type="protein sequence ID" value="KJE92149.1"/>
    <property type="molecule type" value="Genomic_DNA"/>
</dbReference>
<sequence>MISYPNENCSVPFTGPNCDETFADSLGASFTALQATFASIFIVLALYSLYNTYLIIKKTGFCFETENCMLYMCSISMVIGAVRSVDAQGWADIYPLWLPSLMYDTGSSATITIWLLLVGSWADFVMRAVLVKHKRFARFLKKMRMATIAYCWISQYFATIIIYAVKPYWAGKLLRYCLAIVIFAVWLSTSSYFGCIIHRVLREAQRKYGDISSGSASVTKGHSMTSSVIGTTTTTTTTTNATTKSTPADKQDKEMHALARKRRRLALRRIDRLNFLLLLLELAAIIVLAVSANSWATDRYNLEPPNVVPLPQTAGDLIFEHIFDILYILVASVCLWFYRVDRSKGERKGGPQQSESSANITAHDDVESTVMPSDSPLPVRAASSGQATPVPVRADAATPAPLEQVTVVPSEATVSSASVEQVDVVPSQVSE</sequence>
<organism evidence="3 4">
    <name type="scientific">Capsaspora owczarzaki (strain ATCC 30864)</name>
    <dbReference type="NCBI Taxonomy" id="595528"/>
    <lineage>
        <taxon>Eukaryota</taxon>
        <taxon>Filasterea</taxon>
        <taxon>Capsaspora</taxon>
    </lineage>
</organism>
<proteinExistence type="predicted"/>
<protein>
    <recommendedName>
        <fullName evidence="5">G-protein coupled receptors family 1 profile domain-containing protein</fullName>
    </recommendedName>
</protein>
<accession>A0A0D2X291</accession>
<feature type="region of interest" description="Disordered" evidence="1">
    <location>
        <begin position="412"/>
        <end position="431"/>
    </location>
</feature>
<feature type="region of interest" description="Disordered" evidence="1">
    <location>
        <begin position="344"/>
        <end position="403"/>
    </location>
</feature>
<dbReference type="InParanoid" id="A0A0D2X291"/>